<evidence type="ECO:0000313" key="7">
    <source>
        <dbReference type="EMBL" id="UWZ82802.1"/>
    </source>
</evidence>
<feature type="transmembrane region" description="Helical" evidence="6">
    <location>
        <begin position="474"/>
        <end position="493"/>
    </location>
</feature>
<keyword evidence="2" id="KW-0813">Transport</keyword>
<dbReference type="Proteomes" id="UP001059380">
    <property type="component" value="Chromosome"/>
</dbReference>
<evidence type="ECO:0000256" key="2">
    <source>
        <dbReference type="ARBA" id="ARBA00022448"/>
    </source>
</evidence>
<keyword evidence="3 6" id="KW-0812">Transmembrane</keyword>
<evidence type="ECO:0000313" key="8">
    <source>
        <dbReference type="Proteomes" id="UP001059380"/>
    </source>
</evidence>
<dbReference type="PIRSF" id="PIRSF006060">
    <property type="entry name" value="AA_transporter"/>
    <property type="match status" value="1"/>
</dbReference>
<feature type="transmembrane region" description="Helical" evidence="6">
    <location>
        <begin position="297"/>
        <end position="319"/>
    </location>
</feature>
<keyword evidence="8" id="KW-1185">Reference proteome</keyword>
<dbReference type="Gene3D" id="1.20.1740.10">
    <property type="entry name" value="Amino acid/polyamine transporter I"/>
    <property type="match status" value="1"/>
</dbReference>
<feature type="transmembrane region" description="Helical" evidence="6">
    <location>
        <begin position="34"/>
        <end position="56"/>
    </location>
</feature>
<evidence type="ECO:0000256" key="4">
    <source>
        <dbReference type="ARBA" id="ARBA00022989"/>
    </source>
</evidence>
<protein>
    <submittedName>
        <fullName evidence="7">Amino acid permease</fullName>
    </submittedName>
</protein>
<name>A0A9J7BM07_9BACT</name>
<gene>
    <name evidence="7" type="ORF">MOP44_19795</name>
</gene>
<organism evidence="7 8">
    <name type="scientific">Occallatibacter riparius</name>
    <dbReference type="NCBI Taxonomy" id="1002689"/>
    <lineage>
        <taxon>Bacteria</taxon>
        <taxon>Pseudomonadati</taxon>
        <taxon>Acidobacteriota</taxon>
        <taxon>Terriglobia</taxon>
        <taxon>Terriglobales</taxon>
        <taxon>Acidobacteriaceae</taxon>
        <taxon>Occallatibacter</taxon>
    </lineage>
</organism>
<dbReference type="GO" id="GO:0015171">
    <property type="term" value="F:amino acid transmembrane transporter activity"/>
    <property type="evidence" value="ECO:0007669"/>
    <property type="project" value="TreeGrafter"/>
</dbReference>
<dbReference type="KEGG" id="orp:MOP44_19795"/>
<feature type="transmembrane region" description="Helical" evidence="6">
    <location>
        <begin position="62"/>
        <end position="82"/>
    </location>
</feature>
<feature type="transmembrane region" description="Helical" evidence="6">
    <location>
        <begin position="418"/>
        <end position="439"/>
    </location>
</feature>
<evidence type="ECO:0000256" key="5">
    <source>
        <dbReference type="ARBA" id="ARBA00023136"/>
    </source>
</evidence>
<dbReference type="GO" id="GO:0016020">
    <property type="term" value="C:membrane"/>
    <property type="evidence" value="ECO:0007669"/>
    <property type="project" value="UniProtKB-SubCell"/>
</dbReference>
<feature type="transmembrane region" description="Helical" evidence="6">
    <location>
        <begin position="339"/>
        <end position="364"/>
    </location>
</feature>
<dbReference type="EMBL" id="CP093313">
    <property type="protein sequence ID" value="UWZ82802.1"/>
    <property type="molecule type" value="Genomic_DNA"/>
</dbReference>
<feature type="transmembrane region" description="Helical" evidence="6">
    <location>
        <begin position="215"/>
        <end position="234"/>
    </location>
</feature>
<comment type="subcellular location">
    <subcellularLocation>
        <location evidence="1">Membrane</location>
        <topology evidence="1">Multi-pass membrane protein</topology>
    </subcellularLocation>
</comment>
<feature type="transmembrane region" description="Helical" evidence="6">
    <location>
        <begin position="393"/>
        <end position="412"/>
    </location>
</feature>
<dbReference type="PANTHER" id="PTHR43243">
    <property type="entry name" value="INNER MEMBRANE TRANSPORTER YGJI-RELATED"/>
    <property type="match status" value="1"/>
</dbReference>
<feature type="transmembrane region" description="Helical" evidence="6">
    <location>
        <begin position="254"/>
        <end position="276"/>
    </location>
</feature>
<dbReference type="PANTHER" id="PTHR43243:SF4">
    <property type="entry name" value="CATIONIC AMINO ACID TRANSPORTER 4"/>
    <property type="match status" value="1"/>
</dbReference>
<dbReference type="Pfam" id="PF13520">
    <property type="entry name" value="AA_permease_2"/>
    <property type="match status" value="1"/>
</dbReference>
<evidence type="ECO:0000256" key="1">
    <source>
        <dbReference type="ARBA" id="ARBA00004141"/>
    </source>
</evidence>
<dbReference type="InterPro" id="IPR002293">
    <property type="entry name" value="AA/rel_permease1"/>
</dbReference>
<accession>A0A9J7BM07</accession>
<evidence type="ECO:0000256" key="6">
    <source>
        <dbReference type="SAM" id="Phobius"/>
    </source>
</evidence>
<keyword evidence="4 6" id="KW-1133">Transmembrane helix</keyword>
<evidence type="ECO:0000256" key="3">
    <source>
        <dbReference type="ARBA" id="ARBA00022692"/>
    </source>
</evidence>
<proteinExistence type="predicted"/>
<feature type="transmembrane region" description="Helical" evidence="6">
    <location>
        <begin position="184"/>
        <end position="203"/>
    </location>
</feature>
<reference evidence="7" key="1">
    <citation type="submission" date="2021-04" db="EMBL/GenBank/DDBJ databases">
        <title>Phylogenetic analysis of Acidobacteriaceae.</title>
        <authorList>
            <person name="Qiu L."/>
            <person name="Zhang Q."/>
        </authorList>
    </citation>
    <scope>NUCLEOTIDE SEQUENCE</scope>
    <source>
        <strain evidence="7">DSM 25168</strain>
    </source>
</reference>
<feature type="transmembrane region" description="Helical" evidence="6">
    <location>
        <begin position="451"/>
        <end position="468"/>
    </location>
</feature>
<sequence length="511" mass="54410">MSRLFRTKPMSLLSAEANEQGEHTLKRSLGAVNLITLGIGAIIGAGIFVLTGTAAAEDAGPAVSLSFVLAGITCAFAGLCYAEFASIIPIAGSAYTYGYATLGEFVAWIIGWDLCLEYGFGAATVAAGWSGYLSSLLAQFHIYIPPQFTATPGTQLVFFQNEWIPLKSLPMGIDPTNLQHATGLFNLVALLAILAVTTILVIGIKESANLNSFIVFVKLGVVAVFIVLGGWFLFQHPHIATANWHPFIPPSDGAGHFGLNGIAMGAASVFFAYIGFDAVSTAAQEARNPQKDMPIGILGSLVVCTILYIIVSTILTGLVKYSNLDVAAPVALGIKVTGVGWGTLLVDIGAVFGLGTVMLVMLLGQSRVFFSMSKDGLLPRWCSDIHPRFRTPWISTIIVGLVVAVMPAFLDVNALSKLVNIGTLLAFTIVSAGVWVLRVREPNLPRPFKTPLVPLVPILGMISALFLMTRLPAITWEVMIGWLLVGLIIYFGYSRKHSKVQALPESVAAGD</sequence>
<dbReference type="AlphaFoldDB" id="A0A9J7BM07"/>
<keyword evidence="5 6" id="KW-0472">Membrane</keyword>